<proteinExistence type="predicted"/>
<dbReference type="EMBL" id="SBHS01000002">
    <property type="protein sequence ID" value="TWU78298.1"/>
    <property type="molecule type" value="Genomic_DNA"/>
</dbReference>
<feature type="region of interest" description="Disordered" evidence="1">
    <location>
        <begin position="1"/>
        <end position="20"/>
    </location>
</feature>
<gene>
    <name evidence="2" type="ORF">ED733_008389</name>
</gene>
<evidence type="ECO:0000313" key="2">
    <source>
        <dbReference type="EMBL" id="TWU78298.1"/>
    </source>
</evidence>
<protein>
    <submittedName>
        <fullName evidence="2">Uncharacterized protein</fullName>
    </submittedName>
</protein>
<dbReference type="AlphaFoldDB" id="A0A5C6GMU2"/>
<dbReference type="Proteomes" id="UP000317257">
    <property type="component" value="Unassembled WGS sequence"/>
</dbReference>
<reference evidence="3" key="1">
    <citation type="submission" date="2018-12" db="EMBL/GenBank/DDBJ databases">
        <title>The complete genome of Metarhizium rileyi, a key fungal pathogen of Lepidoptera.</title>
        <authorList>
            <person name="Binneck E."/>
            <person name="Lastra C.C.L."/>
            <person name="Sosa-Gomez D.R."/>
        </authorList>
    </citation>
    <scope>NUCLEOTIDE SEQUENCE [LARGE SCALE GENOMIC DNA]</scope>
    <source>
        <strain evidence="3">Cep018-CH2</strain>
    </source>
</reference>
<feature type="compositionally biased region" description="Low complexity" evidence="1">
    <location>
        <begin position="65"/>
        <end position="77"/>
    </location>
</feature>
<accession>A0A5C6GMU2</accession>
<organism evidence="2 3">
    <name type="scientific">Metarhizium rileyi (strain RCEF 4871)</name>
    <name type="common">Nomuraea rileyi</name>
    <dbReference type="NCBI Taxonomy" id="1649241"/>
    <lineage>
        <taxon>Eukaryota</taxon>
        <taxon>Fungi</taxon>
        <taxon>Dikarya</taxon>
        <taxon>Ascomycota</taxon>
        <taxon>Pezizomycotina</taxon>
        <taxon>Sordariomycetes</taxon>
        <taxon>Hypocreomycetidae</taxon>
        <taxon>Hypocreales</taxon>
        <taxon>Clavicipitaceae</taxon>
        <taxon>Metarhizium</taxon>
    </lineage>
</organism>
<name>A0A5C6GMU2_METRR</name>
<feature type="region of interest" description="Disordered" evidence="1">
    <location>
        <begin position="55"/>
        <end position="77"/>
    </location>
</feature>
<sequence>MPSSPVPIPPKKRIAEVDGPGSQFCGSVYCGSPQLVTRVTATGEVVETWGVPPKPGHETWVPLVSKKNASSKGAKGN</sequence>
<evidence type="ECO:0000313" key="3">
    <source>
        <dbReference type="Proteomes" id="UP000317257"/>
    </source>
</evidence>
<comment type="caution">
    <text evidence="2">The sequence shown here is derived from an EMBL/GenBank/DDBJ whole genome shotgun (WGS) entry which is preliminary data.</text>
</comment>
<evidence type="ECO:0000256" key="1">
    <source>
        <dbReference type="SAM" id="MobiDB-lite"/>
    </source>
</evidence>